<dbReference type="RefSeq" id="WP_087648724.1">
    <property type="nucleotide sequence ID" value="NZ_FCON02000133.1"/>
</dbReference>
<keyword evidence="6" id="KW-0201">Cytochrome c-type biogenesis</keyword>
<feature type="transmembrane region" description="Helical" evidence="10">
    <location>
        <begin position="352"/>
        <end position="373"/>
    </location>
</feature>
<keyword evidence="5 10" id="KW-0812">Transmembrane</keyword>
<feature type="transmembrane region" description="Helical" evidence="10">
    <location>
        <begin position="393"/>
        <end position="413"/>
    </location>
</feature>
<dbReference type="Pfam" id="PF16327">
    <property type="entry name" value="CcmF_C"/>
    <property type="match status" value="1"/>
</dbReference>
<dbReference type="PANTHER" id="PTHR43653">
    <property type="entry name" value="CYTOCHROME C ASSEMBLY PROTEIN-RELATED"/>
    <property type="match status" value="1"/>
</dbReference>
<feature type="transmembrane region" description="Helical" evidence="10">
    <location>
        <begin position="274"/>
        <end position="292"/>
    </location>
</feature>
<dbReference type="InterPro" id="IPR032523">
    <property type="entry name" value="CcmF_C"/>
</dbReference>
<evidence type="ECO:0000256" key="3">
    <source>
        <dbReference type="ARBA" id="ARBA00022475"/>
    </source>
</evidence>
<evidence type="ECO:0000256" key="9">
    <source>
        <dbReference type="ARBA" id="ARBA00037230"/>
    </source>
</evidence>
<feature type="transmembrane region" description="Helical" evidence="10">
    <location>
        <begin position="449"/>
        <end position="469"/>
    </location>
</feature>
<evidence type="ECO:0000259" key="11">
    <source>
        <dbReference type="Pfam" id="PF01578"/>
    </source>
</evidence>
<dbReference type="PANTHER" id="PTHR43653:SF1">
    <property type="entry name" value="CYTOCHROME C-TYPE BIOGENESIS PROTEIN CCMF"/>
    <property type="match status" value="1"/>
</dbReference>
<feature type="transmembrane region" description="Helical" evidence="10">
    <location>
        <begin position="618"/>
        <end position="637"/>
    </location>
</feature>
<sequence length="682" mass="73796">MIPEVGQFALIVAFLLALANGVLPIVGAARGVNGWMRMAPPVARAQFVLVAIAFGCLAASFMDNDFSVLYVADNSNSMLPPIYRFTAVWGGHEGSILLWTLLLTFWMAAVSIFSRRLPLAMVARVLAVMSWIAAGFLLFMLFTSNPFVRLLPPAMDGRDLNPLLQDPGMVSHPPILYMGYVGFAVAFAFAIAALLSGELNAAWARWSRPWTIAAWIFLTLGIMLGSGWAYYELGWGGWWFWDPVENASFMPWLAGTALIHSLAVTEKRGCFRSWTVLLAICTFSLSLLGTFLVRSGVITSVHSFASDPARGLFILVFLSVVTGGALLLFAWRAPKVGLGGGFEVVSRESLLLSNNVLLMVAATSVLLGTLYPLGLDVLGLGKISVGAPYFDAIFVPLMTPAVFLMGIGPIARWKAARLPELAVRLRWAGAASVVAALVLPWIVGGFRPLVGLGVLLAAWSVSASGVALFERIAKQPGPFAARFGRLPRAFYGMLLAHAGIGVFIIGVTFVKGYETERDVRLETGQSVTEGGYTFRFDGTRDRDGPNYRAVQASVVVTRGDRSVALLHPEKRFFIVQQTPMTEAAIDRGVFRDLYVALGEEVGAGRRSAWTMRIHIKPFVSWIWGGCLLMALGGALAASDRRYRLGVRPQRASVAVRDAARGAASGAIARETGVQQEARETGR</sequence>
<dbReference type="GO" id="GO:0020037">
    <property type="term" value="F:heme binding"/>
    <property type="evidence" value="ECO:0007669"/>
    <property type="project" value="InterPro"/>
</dbReference>
<dbReference type="InterPro" id="IPR002541">
    <property type="entry name" value="Cyt_c_assembly"/>
</dbReference>
<feature type="transmembrane region" description="Helical" evidence="10">
    <location>
        <begin position="490"/>
        <end position="510"/>
    </location>
</feature>
<dbReference type="Proteomes" id="UP000054770">
    <property type="component" value="Unassembled WGS sequence"/>
</dbReference>
<evidence type="ECO:0000256" key="5">
    <source>
        <dbReference type="ARBA" id="ARBA00022692"/>
    </source>
</evidence>
<evidence type="ECO:0000259" key="12">
    <source>
        <dbReference type="Pfam" id="PF16327"/>
    </source>
</evidence>
<dbReference type="GO" id="GO:0017004">
    <property type="term" value="P:cytochrome complex assembly"/>
    <property type="evidence" value="ECO:0007669"/>
    <property type="project" value="UniProtKB-KW"/>
</dbReference>
<proteinExistence type="inferred from homology"/>
<evidence type="ECO:0000256" key="10">
    <source>
        <dbReference type="SAM" id="Phobius"/>
    </source>
</evidence>
<evidence type="ECO:0000256" key="6">
    <source>
        <dbReference type="ARBA" id="ARBA00022748"/>
    </source>
</evidence>
<evidence type="ECO:0000256" key="1">
    <source>
        <dbReference type="ARBA" id="ARBA00004429"/>
    </source>
</evidence>
<keyword evidence="7 10" id="KW-1133">Transmembrane helix</keyword>
<dbReference type="AlphaFoldDB" id="A0A158KRJ6"/>
<evidence type="ECO:0000256" key="2">
    <source>
        <dbReference type="ARBA" id="ARBA00009186"/>
    </source>
</evidence>
<organism evidence="13 14">
    <name type="scientific">Caballeronia choica</name>
    <dbReference type="NCBI Taxonomy" id="326476"/>
    <lineage>
        <taxon>Bacteria</taxon>
        <taxon>Pseudomonadati</taxon>
        <taxon>Pseudomonadota</taxon>
        <taxon>Betaproteobacteria</taxon>
        <taxon>Burkholderiales</taxon>
        <taxon>Burkholderiaceae</taxon>
        <taxon>Caballeronia</taxon>
    </lineage>
</organism>
<keyword evidence="4" id="KW-0997">Cell inner membrane</keyword>
<feature type="transmembrane region" description="Helical" evidence="10">
    <location>
        <begin position="209"/>
        <end position="229"/>
    </location>
</feature>
<dbReference type="InterPro" id="IPR003568">
    <property type="entry name" value="Cyt_c_biogenesis_CcmF"/>
</dbReference>
<evidence type="ECO:0000256" key="8">
    <source>
        <dbReference type="ARBA" id="ARBA00023136"/>
    </source>
</evidence>
<feature type="transmembrane region" description="Helical" evidence="10">
    <location>
        <begin position="249"/>
        <end position="265"/>
    </location>
</feature>
<reference evidence="13" key="1">
    <citation type="submission" date="2016-01" db="EMBL/GenBank/DDBJ databases">
        <authorList>
            <person name="Peeters C."/>
        </authorList>
    </citation>
    <scope>NUCLEOTIDE SEQUENCE [LARGE SCALE GENOMIC DNA]</scope>
    <source>
        <strain evidence="13">LMG 22940</strain>
    </source>
</reference>
<evidence type="ECO:0000313" key="13">
    <source>
        <dbReference type="EMBL" id="SAL83200.1"/>
    </source>
</evidence>
<dbReference type="GO" id="GO:0005886">
    <property type="term" value="C:plasma membrane"/>
    <property type="evidence" value="ECO:0007669"/>
    <property type="project" value="UniProtKB-SubCell"/>
</dbReference>
<keyword evidence="8 10" id="KW-0472">Membrane</keyword>
<feature type="domain" description="Cytochrome c-type biogenesis protein CcmF C-terminal" evidence="12">
    <location>
        <begin position="315"/>
        <end position="640"/>
    </location>
</feature>
<feature type="transmembrane region" description="Helical" evidence="10">
    <location>
        <begin position="41"/>
        <end position="62"/>
    </location>
</feature>
<dbReference type="PRINTS" id="PR01411">
    <property type="entry name" value="CCMFBIOGNSIS"/>
</dbReference>
<feature type="transmembrane region" description="Helical" evidence="10">
    <location>
        <begin position="312"/>
        <end position="331"/>
    </location>
</feature>
<evidence type="ECO:0000256" key="4">
    <source>
        <dbReference type="ARBA" id="ARBA00022519"/>
    </source>
</evidence>
<dbReference type="Pfam" id="PF01578">
    <property type="entry name" value="Cytochrom_C_asm"/>
    <property type="match status" value="1"/>
</dbReference>
<comment type="similarity">
    <text evidence="2">Belongs to the CcmF/CycK/Ccl1/NrfE/CcsA family.</text>
</comment>
<name>A0A158KRJ6_9BURK</name>
<gene>
    <name evidence="13" type="ORF">AWB68_06817</name>
</gene>
<dbReference type="GO" id="GO:0015232">
    <property type="term" value="F:heme transmembrane transporter activity"/>
    <property type="evidence" value="ECO:0007669"/>
    <property type="project" value="InterPro"/>
</dbReference>
<dbReference type="NCBIfam" id="NF007691">
    <property type="entry name" value="PRK10369.1"/>
    <property type="match status" value="1"/>
</dbReference>
<comment type="subcellular location">
    <subcellularLocation>
        <location evidence="1">Cell inner membrane</location>
        <topology evidence="1">Multi-pass membrane protein</topology>
    </subcellularLocation>
</comment>
<protein>
    <submittedName>
        <fullName evidence="13">Cytochrome C biogenesis protein</fullName>
    </submittedName>
</protein>
<keyword evidence="14" id="KW-1185">Reference proteome</keyword>
<feature type="transmembrane region" description="Helical" evidence="10">
    <location>
        <begin position="96"/>
        <end position="114"/>
    </location>
</feature>
<dbReference type="NCBIfam" id="TIGR00353">
    <property type="entry name" value="nrfE"/>
    <property type="match status" value="1"/>
</dbReference>
<feature type="transmembrane region" description="Helical" evidence="10">
    <location>
        <begin position="175"/>
        <end position="197"/>
    </location>
</feature>
<dbReference type="OrthoDB" id="9761451at2"/>
<feature type="transmembrane region" description="Helical" evidence="10">
    <location>
        <begin position="425"/>
        <end position="443"/>
    </location>
</feature>
<accession>A0A158KRJ6</accession>
<evidence type="ECO:0000256" key="7">
    <source>
        <dbReference type="ARBA" id="ARBA00022989"/>
    </source>
</evidence>
<dbReference type="InterPro" id="IPR003567">
    <property type="entry name" value="Cyt_c_biogenesis"/>
</dbReference>
<keyword evidence="3" id="KW-1003">Cell membrane</keyword>
<dbReference type="PRINTS" id="PR01410">
    <property type="entry name" value="CCBIOGENESIS"/>
</dbReference>
<evidence type="ECO:0000313" key="14">
    <source>
        <dbReference type="Proteomes" id="UP000054770"/>
    </source>
</evidence>
<comment type="caution">
    <text evidence="13">The sequence shown here is derived from an EMBL/GenBank/DDBJ whole genome shotgun (WGS) entry which is preliminary data.</text>
</comment>
<feature type="transmembrane region" description="Helical" evidence="10">
    <location>
        <begin position="121"/>
        <end position="142"/>
    </location>
</feature>
<dbReference type="EMBL" id="FCON02000133">
    <property type="protein sequence ID" value="SAL83200.1"/>
    <property type="molecule type" value="Genomic_DNA"/>
</dbReference>
<comment type="function">
    <text evidence="9">Required for the biogenesis of c-type cytochromes. Possible subunit of a heme lyase.</text>
</comment>
<feature type="domain" description="Cytochrome c assembly protein" evidence="11">
    <location>
        <begin position="89"/>
        <end position="295"/>
    </location>
</feature>
<feature type="transmembrane region" description="Helical" evidence="10">
    <location>
        <begin position="6"/>
        <end position="29"/>
    </location>
</feature>